<feature type="domain" description="Holliday junction DNA helicase RuvA C-terminal" evidence="8">
    <location>
        <begin position="143"/>
        <end position="183"/>
    </location>
</feature>
<reference evidence="9 10" key="1">
    <citation type="journal article" date="2016" name="Nat. Commun.">
        <title>Thousands of microbial genomes shed light on interconnected biogeochemical processes in an aquifer system.</title>
        <authorList>
            <person name="Anantharaman K."/>
            <person name="Brown C.T."/>
            <person name="Hug L.A."/>
            <person name="Sharon I."/>
            <person name="Castelle C.J."/>
            <person name="Probst A.J."/>
            <person name="Thomas B.C."/>
            <person name="Singh A."/>
            <person name="Wilkins M.J."/>
            <person name="Karaoz U."/>
            <person name="Brodie E.L."/>
            <person name="Williams K.H."/>
            <person name="Hubbard S.S."/>
            <person name="Banfield J.F."/>
        </authorList>
    </citation>
    <scope>NUCLEOTIDE SEQUENCE [LARGE SCALE GENOMIC DNA]</scope>
</reference>
<keyword evidence="9" id="KW-0547">Nucleotide-binding</keyword>
<protein>
    <recommendedName>
        <fullName evidence="6">Holliday junction branch migration complex subunit RuvA</fullName>
    </recommendedName>
</protein>
<evidence type="ECO:0000256" key="3">
    <source>
        <dbReference type="ARBA" id="ARBA00023125"/>
    </source>
</evidence>
<evidence type="ECO:0000256" key="2">
    <source>
        <dbReference type="ARBA" id="ARBA00022763"/>
    </source>
</evidence>
<comment type="caution">
    <text evidence="9">The sequence shown here is derived from an EMBL/GenBank/DDBJ whole genome shotgun (WGS) entry which is preliminary data.</text>
</comment>
<dbReference type="InterPro" id="IPR036267">
    <property type="entry name" value="RuvA_C_sf"/>
</dbReference>
<dbReference type="GO" id="GO:0009378">
    <property type="term" value="F:four-way junction helicase activity"/>
    <property type="evidence" value="ECO:0007669"/>
    <property type="project" value="InterPro"/>
</dbReference>
<sequence length="188" mass="21209">MISYIKGTIIYKDNNFVILKNNDIGYKIFASEGFIISSKIDEVKELFIHEHTKDDGRELYGFQSTEELKFFWKLINVSGVGPKMAHRIISSNKLEKIQKAVNDGDLFLISSISGVGKKTAQKIILELKGRLTEEEPIAASDSELVEALIQLGYSKNEAEETAKKIDGEKKTIEEKIKEALKFLGKKTH</sequence>
<evidence type="ECO:0000256" key="4">
    <source>
        <dbReference type="ARBA" id="ARBA00023172"/>
    </source>
</evidence>
<gene>
    <name evidence="6" type="primary">ruvA</name>
    <name evidence="9" type="ORF">A2257_02375</name>
</gene>
<name>A0A1F5S5D1_9BACT</name>
<evidence type="ECO:0000256" key="6">
    <source>
        <dbReference type="HAMAP-Rule" id="MF_00031"/>
    </source>
</evidence>
<comment type="subunit">
    <text evidence="6">Homotetramer. Forms an RuvA(8)-RuvB(12)-Holliday junction (HJ) complex. HJ DNA is sandwiched between 2 RuvA tetramers; dsDNA enters through RuvA and exits via RuvB. An RuvB hexamer assembles on each DNA strand where it exits the tetramer. Each RuvB hexamer is contacted by two RuvA subunits (via domain III) on 2 adjacent RuvB subunits; this complex drives branch migration. In the full resolvosome a probable DNA-RuvA(4)-RuvB(12)-RuvC(2) complex forms which resolves the HJ.</text>
</comment>
<dbReference type="Pfam" id="PF01330">
    <property type="entry name" value="RuvA_N"/>
    <property type="match status" value="1"/>
</dbReference>
<evidence type="ECO:0000256" key="5">
    <source>
        <dbReference type="ARBA" id="ARBA00023204"/>
    </source>
</evidence>
<dbReference type="SUPFAM" id="SSF47781">
    <property type="entry name" value="RuvA domain 2-like"/>
    <property type="match status" value="1"/>
</dbReference>
<dbReference type="EMBL" id="MFGA01000002">
    <property type="protein sequence ID" value="OGF21623.1"/>
    <property type="molecule type" value="Genomic_DNA"/>
</dbReference>
<dbReference type="InterPro" id="IPR012340">
    <property type="entry name" value="NA-bd_OB-fold"/>
</dbReference>
<evidence type="ECO:0000313" key="10">
    <source>
        <dbReference type="Proteomes" id="UP000177407"/>
    </source>
</evidence>
<accession>A0A1F5S5D1</accession>
<keyword evidence="9" id="KW-0347">Helicase</keyword>
<keyword evidence="4 6" id="KW-0233">DNA recombination</keyword>
<keyword evidence="1 6" id="KW-0963">Cytoplasm</keyword>
<evidence type="ECO:0000313" key="9">
    <source>
        <dbReference type="EMBL" id="OGF21623.1"/>
    </source>
</evidence>
<dbReference type="InterPro" id="IPR010994">
    <property type="entry name" value="RuvA_2-like"/>
</dbReference>
<comment type="similarity">
    <text evidence="6">Belongs to the RuvA family.</text>
</comment>
<dbReference type="SUPFAM" id="SSF46929">
    <property type="entry name" value="DNA helicase RuvA subunit, C-terminal domain"/>
    <property type="match status" value="1"/>
</dbReference>
<dbReference type="CDD" id="cd14332">
    <property type="entry name" value="UBA_RuvA_C"/>
    <property type="match status" value="1"/>
</dbReference>
<dbReference type="GO" id="GO:0006281">
    <property type="term" value="P:DNA repair"/>
    <property type="evidence" value="ECO:0007669"/>
    <property type="project" value="UniProtKB-UniRule"/>
</dbReference>
<evidence type="ECO:0000259" key="8">
    <source>
        <dbReference type="Pfam" id="PF07499"/>
    </source>
</evidence>
<keyword evidence="9" id="KW-0378">Hydrolase</keyword>
<comment type="function">
    <text evidence="6">The RuvA-RuvB-RuvC complex processes Holliday junction (HJ) DNA during genetic recombination and DNA repair, while the RuvA-RuvB complex plays an important role in the rescue of blocked DNA replication forks via replication fork reversal (RFR). RuvA specifically binds to HJ cruciform DNA, conferring on it an open structure. The RuvB hexamer acts as an ATP-dependent pump, pulling dsDNA into and through the RuvAB complex. HJ branch migration allows RuvC to scan DNA until it finds its consensus sequence, where it cleaves and resolves the cruciform DNA.</text>
</comment>
<comment type="subcellular location">
    <subcellularLocation>
        <location evidence="6">Cytoplasm</location>
    </subcellularLocation>
</comment>
<dbReference type="InterPro" id="IPR013849">
    <property type="entry name" value="DNA_helicase_Holl-junc_RuvA_I"/>
</dbReference>
<comment type="caution">
    <text evidence="6">Lacks conserved residue(s) required for the propagation of feature annotation.</text>
</comment>
<dbReference type="Pfam" id="PF07499">
    <property type="entry name" value="RuvA_C"/>
    <property type="match status" value="1"/>
</dbReference>
<dbReference type="GO" id="GO:0000400">
    <property type="term" value="F:four-way junction DNA binding"/>
    <property type="evidence" value="ECO:0007669"/>
    <property type="project" value="UniProtKB-UniRule"/>
</dbReference>
<dbReference type="HAMAP" id="MF_00031">
    <property type="entry name" value="DNA_HJ_migration_RuvA"/>
    <property type="match status" value="1"/>
</dbReference>
<dbReference type="InterPro" id="IPR011114">
    <property type="entry name" value="RuvA_C"/>
</dbReference>
<dbReference type="Gene3D" id="1.10.150.20">
    <property type="entry name" value="5' to 3' exonuclease, C-terminal subdomain"/>
    <property type="match status" value="1"/>
</dbReference>
<keyword evidence="2 6" id="KW-0227">DNA damage</keyword>
<dbReference type="AlphaFoldDB" id="A0A1F5S5D1"/>
<feature type="region of interest" description="Domain III" evidence="6">
    <location>
        <begin position="142"/>
        <end position="188"/>
    </location>
</feature>
<dbReference type="Gene3D" id="2.40.50.140">
    <property type="entry name" value="Nucleic acid-binding proteins"/>
    <property type="match status" value="1"/>
</dbReference>
<dbReference type="GO" id="GO:0048476">
    <property type="term" value="C:Holliday junction resolvase complex"/>
    <property type="evidence" value="ECO:0007669"/>
    <property type="project" value="UniProtKB-UniRule"/>
</dbReference>
<evidence type="ECO:0000256" key="1">
    <source>
        <dbReference type="ARBA" id="ARBA00022490"/>
    </source>
</evidence>
<dbReference type="Pfam" id="PF14520">
    <property type="entry name" value="HHH_5"/>
    <property type="match status" value="1"/>
</dbReference>
<proteinExistence type="inferred from homology"/>
<dbReference type="GO" id="GO:0009379">
    <property type="term" value="C:Holliday junction helicase complex"/>
    <property type="evidence" value="ECO:0007669"/>
    <property type="project" value="InterPro"/>
</dbReference>
<feature type="domain" description="DNA helicase Holliday junction RuvA type" evidence="7">
    <location>
        <begin position="1"/>
        <end position="61"/>
    </location>
</feature>
<dbReference type="GO" id="GO:0005524">
    <property type="term" value="F:ATP binding"/>
    <property type="evidence" value="ECO:0007669"/>
    <property type="project" value="InterPro"/>
</dbReference>
<keyword evidence="5 6" id="KW-0234">DNA repair</keyword>
<keyword evidence="3 6" id="KW-0238">DNA-binding</keyword>
<dbReference type="Gene3D" id="1.10.8.10">
    <property type="entry name" value="DNA helicase RuvA subunit, C-terminal domain"/>
    <property type="match status" value="1"/>
</dbReference>
<dbReference type="Proteomes" id="UP000177407">
    <property type="component" value="Unassembled WGS sequence"/>
</dbReference>
<keyword evidence="9" id="KW-0067">ATP-binding</keyword>
<evidence type="ECO:0000259" key="7">
    <source>
        <dbReference type="Pfam" id="PF01330"/>
    </source>
</evidence>
<dbReference type="NCBIfam" id="TIGR00084">
    <property type="entry name" value="ruvA"/>
    <property type="match status" value="1"/>
</dbReference>
<dbReference type="GO" id="GO:0006310">
    <property type="term" value="P:DNA recombination"/>
    <property type="evidence" value="ECO:0007669"/>
    <property type="project" value="UniProtKB-UniRule"/>
</dbReference>
<dbReference type="InterPro" id="IPR000085">
    <property type="entry name" value="RuvA"/>
</dbReference>
<organism evidence="9 10">
    <name type="scientific">Candidatus Falkowbacteria bacterium RIFOXYA2_FULL_38_12</name>
    <dbReference type="NCBI Taxonomy" id="1797993"/>
    <lineage>
        <taxon>Bacteria</taxon>
        <taxon>Candidatus Falkowiibacteriota</taxon>
    </lineage>
</organism>
<dbReference type="GO" id="GO:0005737">
    <property type="term" value="C:cytoplasm"/>
    <property type="evidence" value="ECO:0007669"/>
    <property type="project" value="UniProtKB-SubCell"/>
</dbReference>
<dbReference type="SUPFAM" id="SSF50249">
    <property type="entry name" value="Nucleic acid-binding proteins"/>
    <property type="match status" value="1"/>
</dbReference>
<comment type="domain">
    <text evidence="6">Has three domains with a flexible linker between the domains II and III and assumes an 'L' shape. Domain III is highly mobile and contacts RuvB.</text>
</comment>